<dbReference type="InterPro" id="IPR027443">
    <property type="entry name" value="IPNS-like_sf"/>
</dbReference>
<organism evidence="2 3">
    <name type="scientific">Flavobacterium beibuense F44-8</name>
    <dbReference type="NCBI Taxonomy" id="1406840"/>
    <lineage>
        <taxon>Bacteria</taxon>
        <taxon>Pseudomonadati</taxon>
        <taxon>Bacteroidota</taxon>
        <taxon>Flavobacteriia</taxon>
        <taxon>Flavobacteriales</taxon>
        <taxon>Flavobacteriaceae</taxon>
        <taxon>Flavobacterium</taxon>
    </lineage>
</organism>
<gene>
    <name evidence="2" type="ORF">Q763_11405</name>
</gene>
<keyword evidence="3" id="KW-1185">Reference proteome</keyword>
<evidence type="ECO:0000313" key="2">
    <source>
        <dbReference type="EMBL" id="KGO80254.1"/>
    </source>
</evidence>
<proteinExistence type="predicted"/>
<name>A0A0A2LK31_9FLAO</name>
<dbReference type="STRING" id="1406840.Q763_11405"/>
<dbReference type="eggNOG" id="COG3555">
    <property type="taxonomic scope" value="Bacteria"/>
</dbReference>
<dbReference type="InterPro" id="IPR007803">
    <property type="entry name" value="Asp/Arg/Pro-Hydrxlase"/>
</dbReference>
<evidence type="ECO:0000259" key="1">
    <source>
        <dbReference type="Pfam" id="PF05118"/>
    </source>
</evidence>
<dbReference type="AlphaFoldDB" id="A0A0A2LK31"/>
<protein>
    <submittedName>
        <fullName evidence="2">Aspartyl beta-hydroxylase</fullName>
    </submittedName>
</protein>
<evidence type="ECO:0000313" key="3">
    <source>
        <dbReference type="Proteomes" id="UP000030129"/>
    </source>
</evidence>
<dbReference type="RefSeq" id="WP_035134248.1">
    <property type="nucleotide sequence ID" value="NZ_JRLV01000011.1"/>
</dbReference>
<dbReference type="Proteomes" id="UP000030129">
    <property type="component" value="Unassembled WGS sequence"/>
</dbReference>
<dbReference type="SUPFAM" id="SSF51197">
    <property type="entry name" value="Clavaminate synthase-like"/>
    <property type="match status" value="1"/>
</dbReference>
<reference evidence="2 3" key="1">
    <citation type="submission" date="2013-09" db="EMBL/GenBank/DDBJ databases">
        <authorList>
            <person name="Zeng Z."/>
            <person name="Chen C."/>
        </authorList>
    </citation>
    <scope>NUCLEOTIDE SEQUENCE [LARGE SCALE GENOMIC DNA]</scope>
    <source>
        <strain evidence="2 3">F44-8</strain>
    </source>
</reference>
<dbReference type="Pfam" id="PF05118">
    <property type="entry name" value="Asp_Arg_Hydrox"/>
    <property type="match status" value="1"/>
</dbReference>
<feature type="domain" description="Aspartyl/asparaginy/proline hydroxylase" evidence="1">
    <location>
        <begin position="19"/>
        <end position="175"/>
    </location>
</feature>
<dbReference type="EMBL" id="JRLV01000011">
    <property type="protein sequence ID" value="KGO80254.1"/>
    <property type="molecule type" value="Genomic_DNA"/>
</dbReference>
<accession>A0A0A2LK31</accession>
<dbReference type="Gene3D" id="2.60.120.330">
    <property type="entry name" value="B-lactam Antibiotic, Isopenicillin N Synthase, Chain"/>
    <property type="match status" value="1"/>
</dbReference>
<comment type="caution">
    <text evidence="2">The sequence shown here is derived from an EMBL/GenBank/DDBJ whole genome shotgun (WGS) entry which is preliminary data.</text>
</comment>
<sequence>MDKPVRYIKFPLTFDTLRLKEDLDKVLYKKWTAHYNTDNYSGNWTSVALMSQNGKSDSIYAVPSDDGKLIATDALEICDYFKEVLDRFPFEKTAVRLLQLEAGAEIKPHTDNDLGYEDGSFRLHIPIVTNSEVEFILDGKRLEMKEGECWYINANFTHSVANRGTVNRVHLVIDGLQNDWTDEMFYKEAPKENFDKPKPVISDEQKQLMIAELKRMDTPAALQLIKELEQ</sequence>